<keyword evidence="9" id="KW-0328">Glycosyltransferase</keyword>
<evidence type="ECO:0000313" key="14">
    <source>
        <dbReference type="Proteomes" id="UP000717585"/>
    </source>
</evidence>
<name>A0A8J6DX91_9EUKA</name>
<dbReference type="GO" id="GO:0044209">
    <property type="term" value="P:AMP salvage"/>
    <property type="evidence" value="ECO:0007669"/>
    <property type="project" value="UniProtKB-UniPathway"/>
</dbReference>
<dbReference type="SUPFAM" id="SSF53271">
    <property type="entry name" value="PRTase-like"/>
    <property type="match status" value="1"/>
</dbReference>
<comment type="subunit">
    <text evidence="6">Homodimer.</text>
</comment>
<dbReference type="NCBIfam" id="NF002636">
    <property type="entry name" value="PRK02304.1-5"/>
    <property type="match status" value="1"/>
</dbReference>
<evidence type="ECO:0000256" key="6">
    <source>
        <dbReference type="ARBA" id="ARBA00011738"/>
    </source>
</evidence>
<evidence type="ECO:0000256" key="3">
    <source>
        <dbReference type="ARBA" id="ARBA00004496"/>
    </source>
</evidence>
<dbReference type="GO" id="GO:0006166">
    <property type="term" value="P:purine ribonucleoside salvage"/>
    <property type="evidence" value="ECO:0007669"/>
    <property type="project" value="UniProtKB-KW"/>
</dbReference>
<evidence type="ECO:0000256" key="1">
    <source>
        <dbReference type="ARBA" id="ARBA00000868"/>
    </source>
</evidence>
<sequence>MKIQIITNYELTAEETASACVTLQAAMKSEEIQSDCIVDEALQNYGIECGRAVLNDYTMSAEHSMAVCLIRTPSAIHGAIMTATGRSFSTEAAPTEPSDQSAQTMAVFKSLGTQLALFPLVGLIPDFPAPGVLFQDISTLLVDADGLHDMADAMVELVKARGLKFNKIAGIDARGFIFGSLLAYLTHTGFVMCRKKGKLPGATISATYGTEYSKDEIEIVDGLLNEQDKVLIVDDLVATGGSLDAAARLIRQTGAGVSGALALLRVPECEGMARNKLGDMRCDVVLALNSLGH</sequence>
<dbReference type="Gene3D" id="3.40.50.2020">
    <property type="match status" value="1"/>
</dbReference>
<comment type="pathway">
    <text evidence="4">Purine metabolism; AMP biosynthesis via salvage pathway; AMP from adenine: step 1/1.</text>
</comment>
<evidence type="ECO:0000259" key="12">
    <source>
        <dbReference type="Pfam" id="PF00156"/>
    </source>
</evidence>
<dbReference type="Pfam" id="PF00156">
    <property type="entry name" value="Pribosyltran"/>
    <property type="match status" value="1"/>
</dbReference>
<keyword evidence="14" id="KW-1185">Reference proteome</keyword>
<evidence type="ECO:0000256" key="8">
    <source>
        <dbReference type="ARBA" id="ARBA00022490"/>
    </source>
</evidence>
<evidence type="ECO:0000256" key="7">
    <source>
        <dbReference type="ARBA" id="ARBA00011893"/>
    </source>
</evidence>
<evidence type="ECO:0000256" key="11">
    <source>
        <dbReference type="ARBA" id="ARBA00022726"/>
    </source>
</evidence>
<dbReference type="EMBL" id="JAHDYR010000069">
    <property type="protein sequence ID" value="KAG9389664.1"/>
    <property type="molecule type" value="Genomic_DNA"/>
</dbReference>
<dbReference type="AlphaFoldDB" id="A0A8J6DX91"/>
<evidence type="ECO:0000256" key="5">
    <source>
        <dbReference type="ARBA" id="ARBA00008391"/>
    </source>
</evidence>
<dbReference type="InterPro" id="IPR050120">
    <property type="entry name" value="Adenine_PRTase"/>
</dbReference>
<evidence type="ECO:0000256" key="2">
    <source>
        <dbReference type="ARBA" id="ARBA00003968"/>
    </source>
</evidence>
<dbReference type="UniPathway" id="UPA00588">
    <property type="reaction ID" value="UER00646"/>
</dbReference>
<proteinExistence type="inferred from homology"/>
<evidence type="ECO:0000313" key="13">
    <source>
        <dbReference type="EMBL" id="KAG9389664.1"/>
    </source>
</evidence>
<reference evidence="13" key="1">
    <citation type="submission" date="2021-05" db="EMBL/GenBank/DDBJ databases">
        <title>A free-living protist that lacks canonical eukaryotic 1 DNA replication and segregation systems.</title>
        <authorList>
            <person name="Salas-Leiva D.E."/>
            <person name="Tromer E.C."/>
            <person name="Curtis B.A."/>
            <person name="Jerlstrom-Hultqvist J."/>
            <person name="Kolisko M."/>
            <person name="Yi Z."/>
            <person name="Salas-Leiva J.S."/>
            <person name="Gallot-Lavallee L."/>
            <person name="Kops G.J.P.L."/>
            <person name="Archibald J.M."/>
            <person name="Simpson A.G.B."/>
            <person name="Roger A.J."/>
        </authorList>
    </citation>
    <scope>NUCLEOTIDE SEQUENCE</scope>
    <source>
        <strain evidence="13">BICM</strain>
    </source>
</reference>
<dbReference type="CDD" id="cd06223">
    <property type="entry name" value="PRTases_typeI"/>
    <property type="match status" value="1"/>
</dbReference>
<dbReference type="InterPro" id="IPR005764">
    <property type="entry name" value="Ade_phspho_trans"/>
</dbReference>
<evidence type="ECO:0000256" key="4">
    <source>
        <dbReference type="ARBA" id="ARBA00004659"/>
    </source>
</evidence>
<comment type="subcellular location">
    <subcellularLocation>
        <location evidence="3">Cytoplasm</location>
    </subcellularLocation>
</comment>
<dbReference type="FunFam" id="3.40.50.2020:FF:000004">
    <property type="entry name" value="Adenine phosphoribosyltransferase"/>
    <property type="match status" value="1"/>
</dbReference>
<dbReference type="EC" id="2.4.2.7" evidence="7"/>
<protein>
    <recommendedName>
        <fullName evidence="7">adenine phosphoribosyltransferase</fullName>
        <ecNumber evidence="7">2.4.2.7</ecNumber>
    </recommendedName>
</protein>
<dbReference type="GO" id="GO:0003999">
    <property type="term" value="F:adenine phosphoribosyltransferase activity"/>
    <property type="evidence" value="ECO:0007669"/>
    <property type="project" value="UniProtKB-EC"/>
</dbReference>
<evidence type="ECO:0000256" key="10">
    <source>
        <dbReference type="ARBA" id="ARBA00022679"/>
    </source>
</evidence>
<comment type="caution">
    <text evidence="13">The sequence shown here is derived from an EMBL/GenBank/DDBJ whole genome shotgun (WGS) entry which is preliminary data.</text>
</comment>
<feature type="domain" description="Phosphoribosyltransferase" evidence="12">
    <location>
        <begin position="150"/>
        <end position="275"/>
    </location>
</feature>
<keyword evidence="8" id="KW-0963">Cytoplasm</keyword>
<dbReference type="PANTHER" id="PTHR11776:SF7">
    <property type="entry name" value="PHOSPHORIBOSYLTRANSFERASE DOMAIN-CONTAINING PROTEIN"/>
    <property type="match status" value="1"/>
</dbReference>
<dbReference type="InterPro" id="IPR029057">
    <property type="entry name" value="PRTase-like"/>
</dbReference>
<keyword evidence="11" id="KW-0660">Purine salvage</keyword>
<gene>
    <name evidence="13" type="ORF">J8273_8964</name>
</gene>
<dbReference type="InterPro" id="IPR000836">
    <property type="entry name" value="PRTase_dom"/>
</dbReference>
<dbReference type="GO" id="GO:0005737">
    <property type="term" value="C:cytoplasm"/>
    <property type="evidence" value="ECO:0007669"/>
    <property type="project" value="UniProtKB-SubCell"/>
</dbReference>
<dbReference type="HAMAP" id="MF_00004">
    <property type="entry name" value="Aden_phosphoribosyltr"/>
    <property type="match status" value="1"/>
</dbReference>
<dbReference type="Proteomes" id="UP000717585">
    <property type="component" value="Unassembled WGS sequence"/>
</dbReference>
<comment type="catalytic activity">
    <reaction evidence="1">
        <text>AMP + diphosphate = 5-phospho-alpha-D-ribose 1-diphosphate + adenine</text>
        <dbReference type="Rhea" id="RHEA:16609"/>
        <dbReference type="ChEBI" id="CHEBI:16708"/>
        <dbReference type="ChEBI" id="CHEBI:33019"/>
        <dbReference type="ChEBI" id="CHEBI:58017"/>
        <dbReference type="ChEBI" id="CHEBI:456215"/>
        <dbReference type="EC" id="2.4.2.7"/>
    </reaction>
</comment>
<dbReference type="OrthoDB" id="363185at2759"/>
<evidence type="ECO:0000256" key="9">
    <source>
        <dbReference type="ARBA" id="ARBA00022676"/>
    </source>
</evidence>
<comment type="function">
    <text evidence="2">Catalyzes a salvage reaction resulting in the formation of AMP, that is energically less costly than de novo synthesis.</text>
</comment>
<dbReference type="GO" id="GO:0006168">
    <property type="term" value="P:adenine salvage"/>
    <property type="evidence" value="ECO:0007669"/>
    <property type="project" value="InterPro"/>
</dbReference>
<keyword evidence="10 13" id="KW-0808">Transferase</keyword>
<dbReference type="PANTHER" id="PTHR11776">
    <property type="entry name" value="ADENINE PHOSPHORIBOSYLTRANSFERASE"/>
    <property type="match status" value="1"/>
</dbReference>
<comment type="similarity">
    <text evidence="5">Belongs to the purine/pyrimidine phosphoribosyltransferase family.</text>
</comment>
<organism evidence="13 14">
    <name type="scientific">Carpediemonas membranifera</name>
    <dbReference type="NCBI Taxonomy" id="201153"/>
    <lineage>
        <taxon>Eukaryota</taxon>
        <taxon>Metamonada</taxon>
        <taxon>Carpediemonas-like organisms</taxon>
        <taxon>Carpediemonas</taxon>
    </lineage>
</organism>
<accession>A0A8J6DX91</accession>